<name>B9D015_CAMRE</name>
<dbReference type="EMBL" id="ACFU01000005">
    <property type="protein sequence ID" value="EEF14576.1"/>
    <property type="molecule type" value="Genomic_DNA"/>
</dbReference>
<keyword evidence="2" id="KW-1185">Reference proteome</keyword>
<accession>B9D015</accession>
<gene>
    <name evidence="1" type="ORF">CAMRE0001_1324</name>
</gene>
<dbReference type="STRING" id="553218.CAMRE0001_1324"/>
<dbReference type="AlphaFoldDB" id="B9D015"/>
<reference evidence="1 2" key="1">
    <citation type="submission" date="2008-08" db="EMBL/GenBank/DDBJ databases">
        <authorList>
            <person name="Madupu R."/>
            <person name="Durkin A.S."/>
            <person name="Torralba M."/>
            <person name="Methe B."/>
            <person name="Sutton G.G."/>
            <person name="Strausberg R.L."/>
            <person name="Nelson K.E."/>
        </authorList>
    </citation>
    <scope>NUCLEOTIDE SEQUENCE [LARGE SCALE GENOMIC DNA]</scope>
    <source>
        <strain evidence="1 2">RM3267</strain>
    </source>
</reference>
<sequence length="39" mass="4702">MEFETPQHIKTIFFAFRLKFTPLEFETKSSLNQPNIKRS</sequence>
<evidence type="ECO:0000313" key="2">
    <source>
        <dbReference type="Proteomes" id="UP000003082"/>
    </source>
</evidence>
<protein>
    <submittedName>
        <fullName evidence="1">Uncharacterized protein</fullName>
    </submittedName>
</protein>
<comment type="caution">
    <text evidence="1">The sequence shown here is derived from an EMBL/GenBank/DDBJ whole genome shotgun (WGS) entry which is preliminary data.</text>
</comment>
<proteinExistence type="predicted"/>
<evidence type="ECO:0000313" key="1">
    <source>
        <dbReference type="EMBL" id="EEF14576.1"/>
    </source>
</evidence>
<dbReference type="Proteomes" id="UP000003082">
    <property type="component" value="Unassembled WGS sequence"/>
</dbReference>
<organism evidence="1 2">
    <name type="scientific">Campylobacter rectus RM3267</name>
    <dbReference type="NCBI Taxonomy" id="553218"/>
    <lineage>
        <taxon>Bacteria</taxon>
        <taxon>Pseudomonadati</taxon>
        <taxon>Campylobacterota</taxon>
        <taxon>Epsilonproteobacteria</taxon>
        <taxon>Campylobacterales</taxon>
        <taxon>Campylobacteraceae</taxon>
        <taxon>Campylobacter</taxon>
    </lineage>
</organism>